<dbReference type="Pfam" id="PF01381">
    <property type="entry name" value="HTH_3"/>
    <property type="match status" value="1"/>
</dbReference>
<dbReference type="SMART" id="SM00305">
    <property type="entry name" value="HintC"/>
    <property type="match status" value="1"/>
</dbReference>
<feature type="site" description="Interaction with DNA" evidence="12">
    <location>
        <position position="454"/>
    </location>
</feature>
<keyword evidence="11 12" id="KW-0413">Isomerase</keyword>
<dbReference type="PROSITE" id="PS50817">
    <property type="entry name" value="INTEIN_N_TER"/>
    <property type="match status" value="1"/>
</dbReference>
<name>A0A1D8S3T3_9EURY</name>
<comment type="function">
    <text evidence="12">A type II topoisomerase that negatively supercoils closed circular double-stranded (ds) DNA in an ATP-dependent manner to modulate DNA topology and maintain chromosomes in an underwound state. Negative supercoiling favors strand separation, and DNA replication, transcription, recombination and repair, all of which involve strand separation. Also able to catalyze the interconversion of other topological isomers of dsDNA rings, including catenanes and knotted rings. Type II topoisomerases break and join 2 DNA strands simultaneously in an ATP-dependent manner.</text>
</comment>
<keyword evidence="7 12" id="KW-0460">Magnesium</keyword>
<comment type="subcellular location">
    <subcellularLocation>
        <location evidence="12">Cytoplasm</location>
    </subcellularLocation>
</comment>
<feature type="binding site" evidence="12">
    <location>
        <position position="429"/>
    </location>
    <ligand>
        <name>Mg(2+)</name>
        <dbReference type="ChEBI" id="CHEBI:18420"/>
        <label>1</label>
        <note>catalytic</note>
    </ligand>
</feature>
<dbReference type="SMART" id="SM00530">
    <property type="entry name" value="HTH_XRE"/>
    <property type="match status" value="1"/>
</dbReference>
<dbReference type="NCBIfam" id="TIGR01443">
    <property type="entry name" value="intein_Cterm"/>
    <property type="match status" value="1"/>
</dbReference>
<dbReference type="InterPro" id="IPR013759">
    <property type="entry name" value="Topo_IIA_B_C"/>
</dbReference>
<dbReference type="InterPro" id="IPR006142">
    <property type="entry name" value="INTEIN"/>
</dbReference>
<dbReference type="GO" id="GO:0003918">
    <property type="term" value="F:DNA topoisomerase type II (double strand cut, ATP-hydrolyzing) activity"/>
    <property type="evidence" value="ECO:0007669"/>
    <property type="project" value="UniProtKB-UniRule"/>
</dbReference>
<sequence length="1208" mass="134782">MVAESNYGAGQIQVLEGLEAVRKRPAMYIGSTDGRGLHHLVYEVVDNAIDEALAGYCSHIEVELHDDGSVSVRDDGRGIPVDTHEEYDRPAVEVILTVLHAGGKFDKESYQVSGGLHGVGVSVVNALSEWLTVEVDRNGKRYEQRFERGEPATELETVSEVPEDQTGTRIQFKPDTDIFEVENFSFSTLESRLRELAFLNSGVRISLIDDRDPDAETATFEYEGGIREFVEYLNETRTPLHGDVIYLEDESAGVQVEIAMQATEDLQSSTHAFANNINTREGGTHLTGFKTALTRVVNGYAKDHDLLKAIDGENLKGEDIREGLTAVISVKHPDPQFEGQTKTKLGNSDVRGIVESALHDGLNTYFEEHPDTAEAIISKAIEAAKARKAAQKAEELTRRKSALESTSLPGKLADCQTKDPEDSELFIVEGDSAGGSTKQARDRKFQAVLPIRGKILNVEKHRLDRILENEEIRAMIRAIGTGIGEEFDIDDLRYGRVILASVDGKDHGFIRDESGQTRFVEIGEYIDEVIEEDGNGYENHEVLCFGLDDQETKFQPIDQVIRHEVDEPLYEIETSYGRNLRATASHSVFVHREGQVELAAGEDIEAGDQVVAPRSVPLHGDREGERIDVLAELVQKSDEFDEEIFARGPGIEELFKKIVRAEYTDGGADSVDRVQARVEAPEDVRTTLKEQRLEAGLTQQEVCNEVGIAQPITISQWERGQSRPTVSNFQAYCDAVGVSAGAVMQNVSTTDSLLDQRWNNQYSGTQTNRVRDYVRVSELDESDLELIPDEAEVELTPQHHADQAIDRYITVDETLLDLFGFYAAEGSKSRRNGVRLAMGANNEPLIEKYQQAFEHVFGIRGKLSEYESRIDEVKLVNRVAAVVWEQVFGITGESATEKSVPDIVFDVSKQGQQAFLRGYLLGDGTVTADKVSWTTTSRDLASAIMYLLSAQGVVGSHSKRTPDKIPNTDEWGIESKSERHTVTVSAKSDLEKLREVWKVHPNSAKLAEYLADGVTNEKNRRFEEVSDDLIALPVKGVKRVDPSSNYVYDFSVEADENFIAGMGGICAHNTDADVDGAHIRTLLLTFFYRHMRPLLENGHVYAIKPPLYRIRYRGKTYDAMTEADRERIVEEECNGNPTQIQRFKGLGEMNPEQLWESAMNPENRILKRITIEDAAEADRMFSVLMGDAVGPRKQFIKEHATDAEWVDI</sequence>
<comment type="cofactor">
    <cofactor evidence="12">
        <name>Mg(2+)</name>
        <dbReference type="ChEBI" id="CHEBI:18420"/>
    </cofactor>
    <cofactor evidence="12">
        <name>Mn(2+)</name>
        <dbReference type="ChEBI" id="CHEBI:29035"/>
    </cofactor>
    <cofactor evidence="12">
        <name>Ca(2+)</name>
        <dbReference type="ChEBI" id="CHEBI:29108"/>
    </cofactor>
    <text evidence="12">Binds two Mg(2+) per subunit. The magnesium ions form salt bridges with both the protein and the DNA. Can also accept other divalent metal cations, such as Mn(2+) or Ca(2+).</text>
</comment>
<evidence type="ECO:0000256" key="1">
    <source>
        <dbReference type="ARBA" id="ARBA00000185"/>
    </source>
</evidence>
<evidence type="ECO:0000259" key="13">
    <source>
        <dbReference type="PROSITE" id="PS50819"/>
    </source>
</evidence>
<dbReference type="InterPro" id="IPR018522">
    <property type="entry name" value="TopoIIA_CS"/>
</dbReference>
<dbReference type="PROSITE" id="PS00177">
    <property type="entry name" value="TOPOISOMERASE_II"/>
    <property type="match status" value="1"/>
</dbReference>
<comment type="caution">
    <text evidence="12">Lacks conserved residue(s) required for the propagation of feature annotation.</text>
</comment>
<reference evidence="16" key="3">
    <citation type="journal article" date="2017" name="ISME J.">
        <title>Discovery of anaerobic lithoheterotrophic haloarchaea, ubiquitous in hypersaline habitats.</title>
        <authorList>
            <person name="Sorokin D.Y."/>
            <person name="Messina E."/>
            <person name="Smedile F."/>
            <person name="Roman P."/>
            <person name="Damste J.S.S."/>
            <person name="Ciordia S."/>
            <person name="Mena M.C."/>
            <person name="Ferrer M."/>
            <person name="Golyshin P.N."/>
            <person name="Kublanov I.V."/>
            <person name="Samarov N.I."/>
            <person name="Toshchakov S.V."/>
            <person name="La Cono V."/>
            <person name="Yakimov M.M."/>
        </authorList>
    </citation>
    <scope>NUCLEOTIDE SEQUENCE</scope>
    <source>
        <strain evidence="16">HSR6</strain>
    </source>
</reference>
<evidence type="ECO:0000256" key="5">
    <source>
        <dbReference type="ARBA" id="ARBA00022813"/>
    </source>
</evidence>
<evidence type="ECO:0000256" key="12">
    <source>
        <dbReference type="HAMAP-Rule" id="MF_01898"/>
    </source>
</evidence>
<dbReference type="Pfam" id="PF00204">
    <property type="entry name" value="DNA_gyraseB"/>
    <property type="match status" value="1"/>
</dbReference>
<dbReference type="CDD" id="cd16928">
    <property type="entry name" value="HATPase_GyrB-like"/>
    <property type="match status" value="1"/>
</dbReference>
<dbReference type="NCBIfam" id="TIGR01445">
    <property type="entry name" value="intein_Nterm"/>
    <property type="match status" value="1"/>
</dbReference>
<dbReference type="InterPro" id="IPR030934">
    <property type="entry name" value="Intein_C"/>
</dbReference>
<dbReference type="AlphaFoldDB" id="A0A1D8S3T3"/>
<dbReference type="Gene3D" id="3.10.28.10">
    <property type="entry name" value="Homing endonucleases"/>
    <property type="match status" value="1"/>
</dbReference>
<dbReference type="PANTHER" id="PTHR45866">
    <property type="entry name" value="DNA GYRASE/TOPOISOMERASE SUBUNIT B"/>
    <property type="match status" value="1"/>
</dbReference>
<dbReference type="SUPFAM" id="SSF55608">
    <property type="entry name" value="Homing endonucleases"/>
    <property type="match status" value="1"/>
</dbReference>
<dbReference type="EC" id="5.6.2.2" evidence="12"/>
<dbReference type="Pfam" id="PF01751">
    <property type="entry name" value="Toprim"/>
    <property type="match status" value="1"/>
</dbReference>
<gene>
    <name evidence="12 15" type="primary">gyrB</name>
    <name evidence="16" type="ORF">HSR6_0844</name>
    <name evidence="15" type="ORF">HTSR_0817</name>
</gene>
<evidence type="ECO:0000259" key="14">
    <source>
        <dbReference type="PROSITE" id="PS50943"/>
    </source>
</evidence>
<evidence type="ECO:0000256" key="8">
    <source>
        <dbReference type="ARBA" id="ARBA00023000"/>
    </source>
</evidence>
<dbReference type="InterPro" id="IPR000565">
    <property type="entry name" value="Topo_IIA_B"/>
</dbReference>
<dbReference type="FunFam" id="3.30.565.10:FF:000002">
    <property type="entry name" value="DNA gyrase subunit B"/>
    <property type="match status" value="1"/>
</dbReference>
<proteinExistence type="inferred from homology"/>
<dbReference type="PRINTS" id="PR01159">
    <property type="entry name" value="DNAGYRASEB"/>
</dbReference>
<dbReference type="PROSITE" id="PS50818">
    <property type="entry name" value="INTEIN_C_TER"/>
    <property type="match status" value="1"/>
</dbReference>
<dbReference type="InterPro" id="IPR006141">
    <property type="entry name" value="Intein_N"/>
</dbReference>
<comment type="similarity">
    <text evidence="2 12">Belongs to the type II topoisomerase GyrB family.</text>
</comment>
<dbReference type="GO" id="GO:0006261">
    <property type="term" value="P:DNA-templated DNA replication"/>
    <property type="evidence" value="ECO:0007669"/>
    <property type="project" value="UniProtKB-UniRule"/>
</dbReference>
<evidence type="ECO:0000256" key="7">
    <source>
        <dbReference type="ARBA" id="ARBA00022842"/>
    </source>
</evidence>
<dbReference type="KEGG" id="hhsr:HSR6_0844"/>
<dbReference type="Gene3D" id="3.30.565.10">
    <property type="entry name" value="Histidine kinase-like ATPase, C-terminal domain"/>
    <property type="match status" value="1"/>
</dbReference>
<dbReference type="Gene3D" id="2.170.16.10">
    <property type="entry name" value="Hedgehog/Intein (Hint) domain"/>
    <property type="match status" value="1"/>
</dbReference>
<feature type="site" description="Interaction with DNA" evidence="12">
    <location>
        <position position="457"/>
    </location>
</feature>
<dbReference type="InterPro" id="IPR004860">
    <property type="entry name" value="LAGLIDADG_dom"/>
</dbReference>
<dbReference type="InterPro" id="IPR027434">
    <property type="entry name" value="Homing_endonucl"/>
</dbReference>
<dbReference type="InterPro" id="IPR013760">
    <property type="entry name" value="Topo_IIA-like_dom_sf"/>
</dbReference>
<dbReference type="InterPro" id="IPR036844">
    <property type="entry name" value="Hint_dom_sf"/>
</dbReference>
<dbReference type="PROSITE" id="PS50819">
    <property type="entry name" value="INTEIN_ENDONUCLEASE"/>
    <property type="match status" value="1"/>
</dbReference>
<dbReference type="Proteomes" id="UP000185608">
    <property type="component" value="Chromosome"/>
</dbReference>
<dbReference type="SUPFAM" id="SSF51294">
    <property type="entry name" value="Hedgehog/intein (Hint) domain"/>
    <property type="match status" value="1"/>
</dbReference>
<dbReference type="CDD" id="cd00081">
    <property type="entry name" value="Hint"/>
    <property type="match status" value="1"/>
</dbReference>
<dbReference type="GO" id="GO:0004519">
    <property type="term" value="F:endonuclease activity"/>
    <property type="evidence" value="ECO:0007669"/>
    <property type="project" value="InterPro"/>
</dbReference>
<organism evidence="15 17">
    <name type="scientific">Halodesulfurarchaeum formicicum</name>
    <dbReference type="NCBI Taxonomy" id="1873524"/>
    <lineage>
        <taxon>Archaea</taxon>
        <taxon>Methanobacteriati</taxon>
        <taxon>Methanobacteriota</taxon>
        <taxon>Stenosarchaea group</taxon>
        <taxon>Halobacteria</taxon>
        <taxon>Halobacteriales</taxon>
        <taxon>Halobacteriaceae</taxon>
        <taxon>Halodesulfurarchaeum</taxon>
    </lineage>
</organism>
<evidence type="ECO:0000313" key="17">
    <source>
        <dbReference type="Proteomes" id="UP000185608"/>
    </source>
</evidence>
<dbReference type="InterPro" id="IPR010982">
    <property type="entry name" value="Lambda_DNA-bd_dom_sf"/>
</dbReference>
<dbReference type="PRINTS" id="PR00379">
    <property type="entry name" value="INTEIN"/>
</dbReference>
<dbReference type="CDD" id="cd00822">
    <property type="entry name" value="TopoII_Trans_DNA_gyrase"/>
    <property type="match status" value="1"/>
</dbReference>
<keyword evidence="6 12" id="KW-0067">ATP-binding</keyword>
<dbReference type="InterPro" id="IPR013506">
    <property type="entry name" value="Topo_IIA_bsu_dom2"/>
</dbReference>
<keyword evidence="5" id="KW-0068">Autocatalytic cleavage</keyword>
<comment type="catalytic activity">
    <reaction evidence="1 12">
        <text>ATP-dependent breakage, passage and rejoining of double-stranded DNA.</text>
        <dbReference type="EC" id="5.6.2.2"/>
    </reaction>
</comment>
<evidence type="ECO:0000313" key="16">
    <source>
        <dbReference type="EMBL" id="APE95297.1"/>
    </source>
</evidence>
<dbReference type="CDD" id="cd00093">
    <property type="entry name" value="HTH_XRE"/>
    <property type="match status" value="1"/>
</dbReference>
<dbReference type="STRING" id="1873524.HSR6_0844"/>
<comment type="miscellaneous">
    <text evidence="12">Few gyrases are as efficient as E.coli at forming negative supercoils. Not all organisms have 2 type II topoisomerases; in organisms with a single type II topoisomerase this enzyme also has to decatenate newly replicated chromosomes.</text>
</comment>
<dbReference type="PATRIC" id="fig|1855411.3.peg.812"/>
<keyword evidence="10" id="KW-0238">DNA-binding</keyword>
<dbReference type="InterPro" id="IPR004042">
    <property type="entry name" value="Intein_endonuc_central"/>
</dbReference>
<dbReference type="EMBL" id="CP016070">
    <property type="protein sequence ID" value="AOW80003.1"/>
    <property type="molecule type" value="Genomic_DNA"/>
</dbReference>
<evidence type="ECO:0000256" key="3">
    <source>
        <dbReference type="ARBA" id="ARBA00022723"/>
    </source>
</evidence>
<dbReference type="SUPFAM" id="SSF47413">
    <property type="entry name" value="lambda repressor-like DNA-binding domains"/>
    <property type="match status" value="1"/>
</dbReference>
<evidence type="ECO:0000256" key="11">
    <source>
        <dbReference type="ARBA" id="ARBA00023235"/>
    </source>
</evidence>
<dbReference type="EMBL" id="CP016804">
    <property type="protein sequence ID" value="APE95297.1"/>
    <property type="molecule type" value="Genomic_DNA"/>
</dbReference>
<accession>A0A1D8S3T3</accession>
<evidence type="ECO:0000256" key="6">
    <source>
        <dbReference type="ARBA" id="ARBA00022840"/>
    </source>
</evidence>
<comment type="subunit">
    <text evidence="12">Heterotetramer, composed of two GyrA and two GyrB chains. In the heterotetramer, GyrA contains the active site tyrosine that forms a transient covalent intermediate with DNA, while GyrB binds cofactors and catalyzes ATP hydrolysis.</text>
</comment>
<reference evidence="15 17" key="1">
    <citation type="submission" date="2016-06" db="EMBL/GenBank/DDBJ databases">
        <title>Discovery of anaerobic lithoheterotrophic haloarchaeon capable of sulfur respiration by hydrogen and formate.</title>
        <authorList>
            <person name="Sorokin D.Y."/>
            <person name="Kublanov I.V."/>
            <person name="Roman P."/>
            <person name="Sinninghe Damste J.S."/>
            <person name="Golyshin P.N."/>
            <person name="Rojo D."/>
            <person name="Ciordia S."/>
            <person name="Mena Md.C."/>
            <person name="Ferrer M."/>
            <person name="Smedile F."/>
            <person name="Messina E."/>
            <person name="La Cono V."/>
            <person name="Yakimov M.M."/>
        </authorList>
    </citation>
    <scope>NUCLEOTIDE SEQUENCE [LARGE SCALE GENOMIC DNA]</scope>
    <source>
        <strain evidence="15 17">HTSR1</strain>
    </source>
</reference>
<evidence type="ECO:0000256" key="2">
    <source>
        <dbReference type="ARBA" id="ARBA00010708"/>
    </source>
</evidence>
<keyword evidence="18" id="KW-1185">Reference proteome</keyword>
<protein>
    <recommendedName>
        <fullName evidence="12">DNA gyrase subunit B</fullName>
        <ecNumber evidence="12">5.6.2.2</ecNumber>
    </recommendedName>
</protein>
<dbReference type="GO" id="GO:0003677">
    <property type="term" value="F:DNA binding"/>
    <property type="evidence" value="ECO:0007669"/>
    <property type="project" value="UniProtKB-KW"/>
</dbReference>
<dbReference type="GO" id="GO:0006265">
    <property type="term" value="P:DNA topological change"/>
    <property type="evidence" value="ECO:0007669"/>
    <property type="project" value="UniProtKB-UniRule"/>
</dbReference>
<dbReference type="InterPro" id="IPR006171">
    <property type="entry name" value="TOPRIM_dom"/>
</dbReference>
<keyword evidence="3 12" id="KW-0479">Metal-binding</keyword>
<dbReference type="Pfam" id="PF00986">
    <property type="entry name" value="DNA_gyraseB_C"/>
    <property type="match status" value="1"/>
</dbReference>
<reference evidence="18" key="2">
    <citation type="submission" date="2016-08" db="EMBL/GenBank/DDBJ databases">
        <title>Discovery of first anaerobic lithoheterotrophic haloarchae widely represented in hypersaline habitats.</title>
        <authorList>
            <person name="Sorokin D.Y."/>
            <person name="Kublanov I.V."/>
            <person name="Roman P."/>
            <person name="Sinninghe Damste J.S."/>
            <person name="Golyshin P.N."/>
            <person name="Rojo D."/>
            <person name="Ciordia S."/>
            <person name="Mena Md.C."/>
            <person name="Ferrer M."/>
            <person name="Smedile F."/>
            <person name="Messina E."/>
            <person name="La Cono V."/>
            <person name="Yakimov M.M."/>
        </authorList>
    </citation>
    <scope>NUCLEOTIDE SEQUENCE [LARGE SCALE GENOMIC DNA]</scope>
    <source>
        <strain evidence="18">HSR6</strain>
    </source>
</reference>
<dbReference type="SUPFAM" id="SSF55874">
    <property type="entry name" value="ATPase domain of HSP90 chaperone/DNA topoisomerase II/histidine kinase"/>
    <property type="match status" value="1"/>
</dbReference>
<dbReference type="Pfam" id="PF14528">
    <property type="entry name" value="LAGLIDADG_3"/>
    <property type="match status" value="1"/>
</dbReference>
<dbReference type="SUPFAM" id="SSF56719">
    <property type="entry name" value="Type II DNA topoisomerase"/>
    <property type="match status" value="2"/>
</dbReference>
<evidence type="ECO:0000313" key="18">
    <source>
        <dbReference type="Proteomes" id="UP000186165"/>
    </source>
</evidence>
<dbReference type="Proteomes" id="UP000186165">
    <property type="component" value="Chromosome"/>
</dbReference>
<accession>A0A1J1ACI4</accession>
<feature type="domain" description="HTH cro/C1-type" evidence="14">
    <location>
        <begin position="688"/>
        <end position="743"/>
    </location>
</feature>
<dbReference type="Gene3D" id="3.30.230.10">
    <property type="match status" value="1"/>
</dbReference>
<dbReference type="Pfam" id="PF14890">
    <property type="entry name" value="Intein_splicing"/>
    <property type="match status" value="1"/>
</dbReference>
<dbReference type="Gene3D" id="3.40.50.670">
    <property type="match status" value="2"/>
</dbReference>
<dbReference type="InterPro" id="IPR036890">
    <property type="entry name" value="HATPase_C_sf"/>
</dbReference>
<dbReference type="InterPro" id="IPR003587">
    <property type="entry name" value="Hint_dom_N"/>
</dbReference>
<dbReference type="PRINTS" id="PR00418">
    <property type="entry name" value="TPI2FAMILY"/>
</dbReference>
<dbReference type="Gene3D" id="1.10.260.40">
    <property type="entry name" value="lambda repressor-like DNA-binding domains"/>
    <property type="match status" value="1"/>
</dbReference>
<dbReference type="SUPFAM" id="SSF54211">
    <property type="entry name" value="Ribosomal protein S5 domain 2-like"/>
    <property type="match status" value="1"/>
</dbReference>
<dbReference type="InterPro" id="IPR003586">
    <property type="entry name" value="Hint_dom_C"/>
</dbReference>
<dbReference type="InterPro" id="IPR011557">
    <property type="entry name" value="GyrB"/>
</dbReference>
<dbReference type="HAMAP" id="MF_01898">
    <property type="entry name" value="GyrB"/>
    <property type="match status" value="1"/>
</dbReference>
<dbReference type="GO" id="GO:0016539">
    <property type="term" value="P:intein-mediated protein splicing"/>
    <property type="evidence" value="ECO:0007669"/>
    <property type="project" value="InterPro"/>
</dbReference>
<keyword evidence="8" id="KW-0651">Protein splicing</keyword>
<dbReference type="InterPro" id="IPR001387">
    <property type="entry name" value="Cro/C1-type_HTH"/>
</dbReference>
<evidence type="ECO:0000313" key="15">
    <source>
        <dbReference type="EMBL" id="AOW80003.1"/>
    </source>
</evidence>
<dbReference type="SMART" id="SM00306">
    <property type="entry name" value="HintN"/>
    <property type="match status" value="1"/>
</dbReference>
<dbReference type="InterPro" id="IPR014721">
    <property type="entry name" value="Ribsml_uS5_D2-typ_fold_subgr"/>
</dbReference>
<dbReference type="KEGG" id="halh:HTSR_0817"/>
<dbReference type="GO" id="GO:0005694">
    <property type="term" value="C:chromosome"/>
    <property type="evidence" value="ECO:0007669"/>
    <property type="project" value="InterPro"/>
</dbReference>
<dbReference type="InterPro" id="IPR020568">
    <property type="entry name" value="Ribosomal_Su5_D2-typ_SF"/>
</dbReference>
<dbReference type="InterPro" id="IPR003594">
    <property type="entry name" value="HATPase_dom"/>
</dbReference>
<dbReference type="GO" id="GO:0005737">
    <property type="term" value="C:cytoplasm"/>
    <property type="evidence" value="ECO:0007669"/>
    <property type="project" value="UniProtKB-SubCell"/>
</dbReference>
<keyword evidence="4 12" id="KW-0547">Nucleotide-binding</keyword>
<dbReference type="GO" id="GO:0046872">
    <property type="term" value="F:metal ion binding"/>
    <property type="evidence" value="ECO:0007669"/>
    <property type="project" value="UniProtKB-KW"/>
</dbReference>
<dbReference type="InterPro" id="IPR002288">
    <property type="entry name" value="DNA_gyrase_B_C"/>
</dbReference>
<evidence type="ECO:0000256" key="4">
    <source>
        <dbReference type="ARBA" id="ARBA00022741"/>
    </source>
</evidence>
<evidence type="ECO:0000256" key="9">
    <source>
        <dbReference type="ARBA" id="ARBA00023029"/>
    </source>
</evidence>
<feature type="domain" description="DOD-type homing endonuclease" evidence="13">
    <location>
        <begin position="818"/>
        <end position="953"/>
    </location>
</feature>
<dbReference type="PROSITE" id="PS50943">
    <property type="entry name" value="HTH_CROC1"/>
    <property type="match status" value="1"/>
</dbReference>
<dbReference type="InterPro" id="IPR001241">
    <property type="entry name" value="Topo_IIA"/>
</dbReference>
<dbReference type="FunFam" id="3.30.230.10:FF:000005">
    <property type="entry name" value="DNA gyrase subunit B"/>
    <property type="match status" value="1"/>
</dbReference>
<keyword evidence="9 12" id="KW-0799">Topoisomerase</keyword>
<dbReference type="OrthoDB" id="358756at2157"/>
<evidence type="ECO:0000256" key="10">
    <source>
        <dbReference type="ARBA" id="ARBA00023125"/>
    </source>
</evidence>
<keyword evidence="12" id="KW-0963">Cytoplasm</keyword>
<dbReference type="SMART" id="SM00387">
    <property type="entry name" value="HATPase_c"/>
    <property type="match status" value="1"/>
</dbReference>
<dbReference type="GO" id="GO:0005524">
    <property type="term" value="F:ATP binding"/>
    <property type="evidence" value="ECO:0007669"/>
    <property type="project" value="UniProtKB-UniRule"/>
</dbReference>
<dbReference type="Pfam" id="PF02518">
    <property type="entry name" value="HATPase_c"/>
    <property type="match status" value="1"/>
</dbReference>
<dbReference type="SMART" id="SM00433">
    <property type="entry name" value="TOP2c"/>
    <property type="match status" value="1"/>
</dbReference>
<dbReference type="PANTHER" id="PTHR45866:SF1">
    <property type="entry name" value="DNA GYRASE SUBUNIT B, MITOCHONDRIAL"/>
    <property type="match status" value="1"/>
</dbReference>
<dbReference type="NCBIfam" id="NF004189">
    <property type="entry name" value="PRK05644.1"/>
    <property type="match status" value="1"/>
</dbReference>